<dbReference type="PANTHER" id="PTHR24221:SF397">
    <property type="entry name" value="ABC TRANSPORTER, ATP-BINDING TRANSMEMBRANE PROTEIN"/>
    <property type="match status" value="1"/>
</dbReference>
<keyword evidence="5 7" id="KW-1133">Transmembrane helix</keyword>
<dbReference type="PROSITE" id="PS00211">
    <property type="entry name" value="ABC_TRANSPORTER_1"/>
    <property type="match status" value="1"/>
</dbReference>
<dbReference type="Gene3D" id="1.20.1560.10">
    <property type="entry name" value="ABC transporter type 1, transmembrane domain"/>
    <property type="match status" value="1"/>
</dbReference>
<dbReference type="SMART" id="SM00382">
    <property type="entry name" value="AAA"/>
    <property type="match status" value="1"/>
</dbReference>
<feature type="transmembrane region" description="Helical" evidence="7">
    <location>
        <begin position="242"/>
        <end position="262"/>
    </location>
</feature>
<dbReference type="InterPro" id="IPR011527">
    <property type="entry name" value="ABC1_TM_dom"/>
</dbReference>
<reference evidence="10 11" key="1">
    <citation type="submission" date="2016-01" db="EMBL/GenBank/DDBJ databases">
        <authorList>
            <person name="Mitreva M."/>
            <person name="Pepin K.H."/>
            <person name="Mihindukulasuriya K.A."/>
            <person name="Fulton R."/>
            <person name="Fronick C."/>
            <person name="O'Laughlin M."/>
            <person name="Miner T."/>
            <person name="Herter B."/>
            <person name="Rosa B.A."/>
            <person name="Cordes M."/>
            <person name="Tomlinson C."/>
            <person name="Wollam A."/>
            <person name="Palsikar V.B."/>
            <person name="Mardis E.R."/>
            <person name="Wilson R.K."/>
        </authorList>
    </citation>
    <scope>NUCLEOTIDE SEQUENCE [LARGE SCALE GENOMIC DNA]</scope>
    <source>
        <strain evidence="10 11">KA00071</strain>
    </source>
</reference>
<evidence type="ECO:0000256" key="4">
    <source>
        <dbReference type="ARBA" id="ARBA00022840"/>
    </source>
</evidence>
<evidence type="ECO:0000256" key="6">
    <source>
        <dbReference type="ARBA" id="ARBA00023136"/>
    </source>
</evidence>
<keyword evidence="3" id="KW-0547">Nucleotide-binding</keyword>
<feature type="transmembrane region" description="Helical" evidence="7">
    <location>
        <begin position="145"/>
        <end position="174"/>
    </location>
</feature>
<evidence type="ECO:0000313" key="10">
    <source>
        <dbReference type="EMBL" id="KXB58832.1"/>
    </source>
</evidence>
<protein>
    <submittedName>
        <fullName evidence="10">ABC transporter, ATP-binding protein</fullName>
    </submittedName>
</protein>
<dbReference type="InterPro" id="IPR003439">
    <property type="entry name" value="ABC_transporter-like_ATP-bd"/>
</dbReference>
<feature type="transmembrane region" description="Helical" evidence="7">
    <location>
        <begin position="17"/>
        <end position="37"/>
    </location>
</feature>
<keyword evidence="4 10" id="KW-0067">ATP-binding</keyword>
<feature type="domain" description="ABC transmembrane type-1" evidence="9">
    <location>
        <begin position="19"/>
        <end position="297"/>
    </location>
</feature>
<evidence type="ECO:0000259" key="8">
    <source>
        <dbReference type="PROSITE" id="PS50893"/>
    </source>
</evidence>
<dbReference type="Pfam" id="PF00664">
    <property type="entry name" value="ABC_membrane"/>
    <property type="match status" value="1"/>
</dbReference>
<dbReference type="Pfam" id="PF00005">
    <property type="entry name" value="ABC_tran"/>
    <property type="match status" value="1"/>
</dbReference>
<proteinExistence type="predicted"/>
<sequence length="584" mass="66268">MKVYKKLLKYVPNLKPFVFIAIFVSFISCLMINYGYYLIYKFLKTLIIDSNLNEAESFAFKIAGFIFLGSLIYFLSLLIAHKVGFHLENVLRKKGVEGLSKANFKFFDTHSSGSIRKIIDDNAALTHTIVAHMIPDNTKAFTFPVLILILGFFISFRVGLCILILTVLSLLCLFSMMGGSDFMKVYQDALDKLSAETVEYIRGISIIKIFGVSISSMKKLFKLINEYSDFAYKYSKKCKPTYVIYQVLFFGMIAILTIPMVFVVDKLGDPKLIALDLMMILFLSGLMFSALMAVMYVSMYSFQGNYAVDSLEKLYKQMQEEKITFGKEEVFKNHNIEFKNVTFSYDEKKVIENLSLKLEENKIYALVGKSGSGKSTIAKLVCAYYKIDSGKILIGGENIENYSQDAILREISFVFQDSKLFSDTIYNNVALAKNGASKDEVLKAMSLAGLDSLLDRLEKREQTKIGSCGIYLSGGECQRIAIARAILKDSKILIMDEASASIDPDNEYELQKAFKNLMKEKTVIMIAHRLSAIRGVDEILFIENGKIIERGSHKELFNKDGNYKKLYNMYTMANEWRVSDEELS</sequence>
<keyword evidence="2 7" id="KW-0812">Transmembrane</keyword>
<keyword evidence="6 7" id="KW-0472">Membrane</keyword>
<dbReference type="InterPro" id="IPR017871">
    <property type="entry name" value="ABC_transporter-like_CS"/>
</dbReference>
<dbReference type="PROSITE" id="PS51257">
    <property type="entry name" value="PROKAR_LIPOPROTEIN"/>
    <property type="match status" value="1"/>
</dbReference>
<evidence type="ECO:0000313" key="11">
    <source>
        <dbReference type="Proteomes" id="UP000070467"/>
    </source>
</evidence>
<dbReference type="InterPro" id="IPR027417">
    <property type="entry name" value="P-loop_NTPase"/>
</dbReference>
<evidence type="ECO:0000256" key="5">
    <source>
        <dbReference type="ARBA" id="ARBA00022989"/>
    </source>
</evidence>
<evidence type="ECO:0000256" key="3">
    <source>
        <dbReference type="ARBA" id="ARBA00022741"/>
    </source>
</evidence>
<evidence type="ECO:0000259" key="9">
    <source>
        <dbReference type="PROSITE" id="PS50929"/>
    </source>
</evidence>
<dbReference type="PROSITE" id="PS50893">
    <property type="entry name" value="ABC_TRANSPORTER_2"/>
    <property type="match status" value="1"/>
</dbReference>
<feature type="transmembrane region" description="Helical" evidence="7">
    <location>
        <begin position="274"/>
        <end position="297"/>
    </location>
</feature>
<dbReference type="SUPFAM" id="SSF52540">
    <property type="entry name" value="P-loop containing nucleoside triphosphate hydrolases"/>
    <property type="match status" value="1"/>
</dbReference>
<evidence type="ECO:0000256" key="2">
    <source>
        <dbReference type="ARBA" id="ARBA00022692"/>
    </source>
</evidence>
<gene>
    <name evidence="10" type="ORF">HMPREF1871_00224</name>
</gene>
<dbReference type="PANTHER" id="PTHR24221">
    <property type="entry name" value="ATP-BINDING CASSETTE SUB-FAMILY B"/>
    <property type="match status" value="1"/>
</dbReference>
<name>A0ABR5TN67_9BACL</name>
<comment type="subcellular location">
    <subcellularLocation>
        <location evidence="1">Cell membrane</location>
        <topology evidence="1">Multi-pass membrane protein</topology>
    </subcellularLocation>
</comment>
<dbReference type="GO" id="GO:0005524">
    <property type="term" value="F:ATP binding"/>
    <property type="evidence" value="ECO:0007669"/>
    <property type="project" value="UniProtKB-KW"/>
</dbReference>
<dbReference type="PROSITE" id="PS50929">
    <property type="entry name" value="ABC_TM1F"/>
    <property type="match status" value="1"/>
</dbReference>
<comment type="caution">
    <text evidence="10">The sequence shown here is derived from an EMBL/GenBank/DDBJ whole genome shotgun (WGS) entry which is preliminary data.</text>
</comment>
<dbReference type="RefSeq" id="WP_066128851.1">
    <property type="nucleotide sequence ID" value="NZ_KQ959858.1"/>
</dbReference>
<dbReference type="Proteomes" id="UP000070467">
    <property type="component" value="Unassembled WGS sequence"/>
</dbReference>
<evidence type="ECO:0000256" key="7">
    <source>
        <dbReference type="SAM" id="Phobius"/>
    </source>
</evidence>
<dbReference type="SUPFAM" id="SSF90123">
    <property type="entry name" value="ABC transporter transmembrane region"/>
    <property type="match status" value="1"/>
</dbReference>
<evidence type="ECO:0000256" key="1">
    <source>
        <dbReference type="ARBA" id="ARBA00004651"/>
    </source>
</evidence>
<dbReference type="InterPro" id="IPR003593">
    <property type="entry name" value="AAA+_ATPase"/>
</dbReference>
<dbReference type="InterPro" id="IPR036640">
    <property type="entry name" value="ABC1_TM_sf"/>
</dbReference>
<feature type="domain" description="ABC transporter" evidence="8">
    <location>
        <begin position="336"/>
        <end position="569"/>
    </location>
</feature>
<dbReference type="InterPro" id="IPR039421">
    <property type="entry name" value="Type_1_exporter"/>
</dbReference>
<accession>A0ABR5TN67</accession>
<organism evidence="10 11">
    <name type="scientific">Gemelliphila asaccharolytica</name>
    <dbReference type="NCBI Taxonomy" id="502393"/>
    <lineage>
        <taxon>Bacteria</taxon>
        <taxon>Bacillati</taxon>
        <taxon>Bacillota</taxon>
        <taxon>Bacilli</taxon>
        <taxon>Bacillales</taxon>
        <taxon>Gemellaceae</taxon>
        <taxon>Gemelliphila</taxon>
    </lineage>
</organism>
<dbReference type="Gene3D" id="3.40.50.300">
    <property type="entry name" value="P-loop containing nucleotide triphosphate hydrolases"/>
    <property type="match status" value="1"/>
</dbReference>
<dbReference type="EMBL" id="LSDB01000005">
    <property type="protein sequence ID" value="KXB58832.1"/>
    <property type="molecule type" value="Genomic_DNA"/>
</dbReference>
<feature type="transmembrane region" description="Helical" evidence="7">
    <location>
        <begin position="58"/>
        <end position="80"/>
    </location>
</feature>
<keyword evidence="11" id="KW-1185">Reference proteome</keyword>